<feature type="transmembrane region" description="Helical" evidence="1">
    <location>
        <begin position="38"/>
        <end position="59"/>
    </location>
</feature>
<feature type="transmembrane region" description="Helical" evidence="1">
    <location>
        <begin position="116"/>
        <end position="134"/>
    </location>
</feature>
<dbReference type="EMBL" id="CAJNOE010000720">
    <property type="protein sequence ID" value="CAF1318412.1"/>
    <property type="molecule type" value="Genomic_DNA"/>
</dbReference>
<evidence type="ECO:0000313" key="3">
    <source>
        <dbReference type="EMBL" id="CAF4060705.1"/>
    </source>
</evidence>
<gene>
    <name evidence="2" type="ORF">IZO911_LOCUS35005</name>
    <name evidence="3" type="ORF">KXQ929_LOCUS32123</name>
</gene>
<dbReference type="EMBL" id="CAJOBB010003823">
    <property type="protein sequence ID" value="CAF4060705.1"/>
    <property type="molecule type" value="Genomic_DNA"/>
</dbReference>
<dbReference type="Proteomes" id="UP000663860">
    <property type="component" value="Unassembled WGS sequence"/>
</dbReference>
<evidence type="ECO:0000256" key="1">
    <source>
        <dbReference type="SAM" id="Phobius"/>
    </source>
</evidence>
<protein>
    <submittedName>
        <fullName evidence="3">Uncharacterized protein</fullName>
    </submittedName>
</protein>
<dbReference type="Proteomes" id="UP000663868">
    <property type="component" value="Unassembled WGS sequence"/>
</dbReference>
<keyword evidence="1" id="KW-0472">Membrane</keyword>
<dbReference type="AlphaFoldDB" id="A0A819SRT8"/>
<proteinExistence type="predicted"/>
<keyword evidence="1" id="KW-0812">Transmembrane</keyword>
<accession>A0A819SRT8</accession>
<feature type="transmembrane region" description="Helical" evidence="1">
    <location>
        <begin position="91"/>
        <end position="110"/>
    </location>
</feature>
<evidence type="ECO:0000313" key="4">
    <source>
        <dbReference type="Proteomes" id="UP000663868"/>
    </source>
</evidence>
<organism evidence="3 4">
    <name type="scientific">Adineta steineri</name>
    <dbReference type="NCBI Taxonomy" id="433720"/>
    <lineage>
        <taxon>Eukaryota</taxon>
        <taxon>Metazoa</taxon>
        <taxon>Spiralia</taxon>
        <taxon>Gnathifera</taxon>
        <taxon>Rotifera</taxon>
        <taxon>Eurotatoria</taxon>
        <taxon>Bdelloidea</taxon>
        <taxon>Adinetida</taxon>
        <taxon>Adinetidae</taxon>
        <taxon>Adineta</taxon>
    </lineage>
</organism>
<name>A0A819SRT8_9BILA</name>
<comment type="caution">
    <text evidence="3">The sequence shown here is derived from an EMBL/GenBank/DDBJ whole genome shotgun (WGS) entry which is preliminary data.</text>
</comment>
<reference evidence="3" key="1">
    <citation type="submission" date="2021-02" db="EMBL/GenBank/DDBJ databases">
        <authorList>
            <person name="Nowell W R."/>
        </authorList>
    </citation>
    <scope>NUCLEOTIDE SEQUENCE</scope>
</reference>
<sequence>MIYEFIHRDLLDDYEERRVWCVLRYSQSVETNATVVQYFHFIAPFLVSFISAISIIVYITRLKTIIRSQFSYQQQLLDQINHYKQLDISPVILFILLFSRFLISLLSTCIKSSRNPWLYLGGYFVSFIPSSFLSL</sequence>
<keyword evidence="1" id="KW-1133">Transmembrane helix</keyword>
<evidence type="ECO:0000313" key="2">
    <source>
        <dbReference type="EMBL" id="CAF1318412.1"/>
    </source>
</evidence>